<evidence type="ECO:0000256" key="5">
    <source>
        <dbReference type="ARBA" id="ARBA00022691"/>
    </source>
</evidence>
<dbReference type="Pfam" id="PF04055">
    <property type="entry name" value="Radical_SAM"/>
    <property type="match status" value="1"/>
</dbReference>
<proteinExistence type="inferred from homology"/>
<evidence type="ECO:0000256" key="4">
    <source>
        <dbReference type="ARBA" id="ARBA00022485"/>
    </source>
</evidence>
<dbReference type="PIRSF" id="PIRSF004911">
    <property type="entry name" value="DUF160"/>
    <property type="match status" value="1"/>
</dbReference>
<dbReference type="InterPro" id="IPR058240">
    <property type="entry name" value="rSAM_sf"/>
</dbReference>
<evidence type="ECO:0000256" key="10">
    <source>
        <dbReference type="ARBA" id="ARBA00023235"/>
    </source>
</evidence>
<dbReference type="NCBIfam" id="TIGR03822">
    <property type="entry name" value="AblA_like_2"/>
    <property type="match status" value="1"/>
</dbReference>
<evidence type="ECO:0000256" key="2">
    <source>
        <dbReference type="ARBA" id="ARBA00001966"/>
    </source>
</evidence>
<evidence type="ECO:0000256" key="3">
    <source>
        <dbReference type="ARBA" id="ARBA00008703"/>
    </source>
</evidence>
<protein>
    <submittedName>
        <fullName evidence="15">L-lysine 2,3-aminomutase</fullName>
    </submittedName>
</protein>
<reference evidence="15 16" key="1">
    <citation type="submission" date="2018-06" db="EMBL/GenBank/DDBJ databases">
        <title>Genomic Encyclopedia of Type Strains, Phase IV (KMG-IV): sequencing the most valuable type-strain genomes for metagenomic binning, comparative biology and taxonomic classification.</title>
        <authorList>
            <person name="Goeker M."/>
        </authorList>
    </citation>
    <scope>NUCLEOTIDE SEQUENCE [LARGE SCALE GENOMIC DNA]</scope>
    <source>
        <strain evidence="15 16">DSM 24875</strain>
    </source>
</reference>
<feature type="modified residue" description="N6-(pyridoxal phosphate)lysine" evidence="12">
    <location>
        <position position="344"/>
    </location>
</feature>
<accession>A0A366ETC6</accession>
<dbReference type="GO" id="GO:0046872">
    <property type="term" value="F:metal ion binding"/>
    <property type="evidence" value="ECO:0007669"/>
    <property type="project" value="UniProtKB-KW"/>
</dbReference>
<organism evidence="15 16">
    <name type="scientific">Roseiarcus fermentans</name>
    <dbReference type="NCBI Taxonomy" id="1473586"/>
    <lineage>
        <taxon>Bacteria</taxon>
        <taxon>Pseudomonadati</taxon>
        <taxon>Pseudomonadota</taxon>
        <taxon>Alphaproteobacteria</taxon>
        <taxon>Hyphomicrobiales</taxon>
        <taxon>Roseiarcaceae</taxon>
        <taxon>Roseiarcus</taxon>
    </lineage>
</organism>
<evidence type="ECO:0000256" key="12">
    <source>
        <dbReference type="PIRSR" id="PIRSR603739-50"/>
    </source>
</evidence>
<evidence type="ECO:0000256" key="7">
    <source>
        <dbReference type="ARBA" id="ARBA00022898"/>
    </source>
</evidence>
<dbReference type="InterPro" id="IPR007197">
    <property type="entry name" value="rSAM"/>
</dbReference>
<dbReference type="InterPro" id="IPR013785">
    <property type="entry name" value="Aldolase_TIM"/>
</dbReference>
<name>A0A366ETC6_9HYPH</name>
<evidence type="ECO:0000313" key="15">
    <source>
        <dbReference type="EMBL" id="RBP05662.1"/>
    </source>
</evidence>
<evidence type="ECO:0000256" key="9">
    <source>
        <dbReference type="ARBA" id="ARBA00023014"/>
    </source>
</evidence>
<dbReference type="GO" id="GO:0051539">
    <property type="term" value="F:4 iron, 4 sulfur cluster binding"/>
    <property type="evidence" value="ECO:0007669"/>
    <property type="project" value="UniProtKB-KW"/>
</dbReference>
<feature type="binding site" evidence="11">
    <location>
        <position position="131"/>
    </location>
    <ligand>
        <name>[4Fe-4S] cluster</name>
        <dbReference type="ChEBI" id="CHEBI:49883"/>
        <note>4Fe-4S-S-AdoMet</note>
    </ligand>
</feature>
<feature type="region of interest" description="Disordered" evidence="13">
    <location>
        <begin position="74"/>
        <end position="106"/>
    </location>
</feature>
<dbReference type="Gene3D" id="3.20.20.70">
    <property type="entry name" value="Aldolase class I"/>
    <property type="match status" value="1"/>
</dbReference>
<dbReference type="SFLD" id="SFLDS00029">
    <property type="entry name" value="Radical_SAM"/>
    <property type="match status" value="1"/>
</dbReference>
<keyword evidence="10" id="KW-0413">Isomerase</keyword>
<dbReference type="Proteomes" id="UP000253529">
    <property type="component" value="Unassembled WGS sequence"/>
</dbReference>
<evidence type="ECO:0000313" key="16">
    <source>
        <dbReference type="Proteomes" id="UP000253529"/>
    </source>
</evidence>
<keyword evidence="5" id="KW-0949">S-adenosyl-L-methionine</keyword>
<dbReference type="GO" id="GO:0016853">
    <property type="term" value="F:isomerase activity"/>
    <property type="evidence" value="ECO:0007669"/>
    <property type="project" value="UniProtKB-KW"/>
</dbReference>
<evidence type="ECO:0000256" key="11">
    <source>
        <dbReference type="PIRSR" id="PIRSR004911-1"/>
    </source>
</evidence>
<evidence type="ECO:0000256" key="6">
    <source>
        <dbReference type="ARBA" id="ARBA00022723"/>
    </source>
</evidence>
<dbReference type="PROSITE" id="PS51918">
    <property type="entry name" value="RADICAL_SAM"/>
    <property type="match status" value="1"/>
</dbReference>
<gene>
    <name evidence="15" type="ORF">DFR50_13425</name>
</gene>
<comment type="similarity">
    <text evidence="3">Belongs to the radical SAM superfamily. KamA family.</text>
</comment>
<comment type="cofactor">
    <cofactor evidence="2">
        <name>[4Fe-4S] cluster</name>
        <dbReference type="ChEBI" id="CHEBI:49883"/>
    </cofactor>
</comment>
<dbReference type="SFLD" id="SFLDG01070">
    <property type="entry name" value="PLP-dependent"/>
    <property type="match status" value="1"/>
</dbReference>
<evidence type="ECO:0000256" key="13">
    <source>
        <dbReference type="SAM" id="MobiDB-lite"/>
    </source>
</evidence>
<comment type="cofactor">
    <cofactor evidence="1 12">
        <name>pyridoxal 5'-phosphate</name>
        <dbReference type="ChEBI" id="CHEBI:597326"/>
    </cofactor>
</comment>
<evidence type="ECO:0000256" key="8">
    <source>
        <dbReference type="ARBA" id="ARBA00023004"/>
    </source>
</evidence>
<feature type="compositionally biased region" description="Basic and acidic residues" evidence="13">
    <location>
        <begin position="89"/>
        <end position="98"/>
    </location>
</feature>
<feature type="binding site" evidence="11">
    <location>
        <position position="135"/>
    </location>
    <ligand>
        <name>[4Fe-4S] cluster</name>
        <dbReference type="ChEBI" id="CHEBI:49883"/>
        <note>4Fe-4S-S-AdoMet</note>
    </ligand>
</feature>
<dbReference type="AlphaFoldDB" id="A0A366ETC6"/>
<feature type="region of interest" description="Disordered" evidence="13">
    <location>
        <begin position="1"/>
        <end position="33"/>
    </location>
</feature>
<dbReference type="CDD" id="cd01335">
    <property type="entry name" value="Radical_SAM"/>
    <property type="match status" value="1"/>
</dbReference>
<feature type="binding site" evidence="11">
    <location>
        <position position="138"/>
    </location>
    <ligand>
        <name>[4Fe-4S] cluster</name>
        <dbReference type="ChEBI" id="CHEBI:49883"/>
        <note>4Fe-4S-S-AdoMet</note>
    </ligand>
</feature>
<dbReference type="NCBIfam" id="TIGR00238">
    <property type="entry name" value="KamA family radical SAM protein"/>
    <property type="match status" value="1"/>
</dbReference>
<keyword evidence="6 11" id="KW-0479">Metal-binding</keyword>
<keyword evidence="7 12" id="KW-0663">Pyridoxal phosphate</keyword>
<dbReference type="EMBL" id="QNRK01000034">
    <property type="protein sequence ID" value="RBP05662.1"/>
    <property type="molecule type" value="Genomic_DNA"/>
</dbReference>
<comment type="caution">
    <text evidence="15">The sequence shown here is derived from an EMBL/GenBank/DDBJ whole genome shotgun (WGS) entry which is preliminary data.</text>
</comment>
<dbReference type="PANTHER" id="PTHR30538">
    <property type="entry name" value="LYSINE 2,3-AMINOMUTASE-RELATED"/>
    <property type="match status" value="1"/>
</dbReference>
<dbReference type="PANTHER" id="PTHR30538:SF1">
    <property type="entry name" value="L-LYSINE 2,3-AMINOMUTASE"/>
    <property type="match status" value="1"/>
</dbReference>
<dbReference type="InterPro" id="IPR003739">
    <property type="entry name" value="Lys_aminomutase/Glu_NH3_mut"/>
</dbReference>
<keyword evidence="16" id="KW-1185">Reference proteome</keyword>
<keyword evidence="4 11" id="KW-0004">4Fe-4S</keyword>
<dbReference type="SUPFAM" id="SSF102114">
    <property type="entry name" value="Radical SAM enzymes"/>
    <property type="match status" value="1"/>
</dbReference>
<evidence type="ECO:0000256" key="1">
    <source>
        <dbReference type="ARBA" id="ARBA00001933"/>
    </source>
</evidence>
<feature type="domain" description="Radical SAM core" evidence="14">
    <location>
        <begin position="117"/>
        <end position="329"/>
    </location>
</feature>
<keyword evidence="9 11" id="KW-0411">Iron-sulfur</keyword>
<evidence type="ECO:0000259" key="14">
    <source>
        <dbReference type="PROSITE" id="PS51918"/>
    </source>
</evidence>
<dbReference type="InterPro" id="IPR022447">
    <property type="entry name" value="Lys_aminomutase-rel"/>
</dbReference>
<sequence>MTTFSDSRASDRSPAAASPQSGDPAVAAADPQRLTTPRALVEAGLAPPAALAGLEAVAQRYAIGLTPALRRLIDPTDPGDPIARQFVPDPRELRRDPAELDDPIGDDARSPIEGLVHRYPDRVLIKLVAVCAVYCRFCFRRERIGPGAGRLSAAAFAAALDYVRARPQIWEVILTGGDPLTLSPRRVAQATAAIAAIGHVRTIRWHTRLPVAAPERITPALARALAASDRTVVVAIHANHPRELTAEARAACRRLTARGLLLVSQTVLLKGVNDDVEVLDALMRAFVEARIKPYYLHHGDLAPGAAHWRTSIAEGQALMRGLRARLSGLALPTYVLDIPGGHGKVPIEDRSLRPDGQGGYWVADPAGVERPYRDRLA</sequence>
<keyword evidence="8" id="KW-0408">Iron</keyword>